<evidence type="ECO:0000313" key="4">
    <source>
        <dbReference type="EMBL" id="CQI88900.1"/>
    </source>
</evidence>
<dbReference type="InterPro" id="IPR008258">
    <property type="entry name" value="Transglycosylase_SLT_dom_1"/>
</dbReference>
<feature type="compositionally biased region" description="Polar residues" evidence="2">
    <location>
        <begin position="544"/>
        <end position="556"/>
    </location>
</feature>
<proteinExistence type="inferred from homology"/>
<dbReference type="RefSeq" id="WP_050534753.1">
    <property type="nucleotide sequence ID" value="NZ_CTKE01000005.1"/>
</dbReference>
<feature type="domain" description="Transglycosylase SLT" evidence="3">
    <location>
        <begin position="397"/>
        <end position="496"/>
    </location>
</feature>
<dbReference type="SUPFAM" id="SSF53955">
    <property type="entry name" value="Lysozyme-like"/>
    <property type="match status" value="1"/>
</dbReference>
<dbReference type="EMBL" id="CTKE01000005">
    <property type="protein sequence ID" value="CQI88900.1"/>
    <property type="molecule type" value="Genomic_DNA"/>
</dbReference>
<protein>
    <submittedName>
        <fullName evidence="4">Membrane-bound lytic murein transglycosylase D</fullName>
    </submittedName>
</protein>
<dbReference type="Gene3D" id="1.10.530.10">
    <property type="match status" value="1"/>
</dbReference>
<feature type="compositionally biased region" description="Low complexity" evidence="2">
    <location>
        <begin position="525"/>
        <end position="543"/>
    </location>
</feature>
<dbReference type="Pfam" id="PF01464">
    <property type="entry name" value="SLT"/>
    <property type="match status" value="1"/>
</dbReference>
<evidence type="ECO:0000256" key="2">
    <source>
        <dbReference type="SAM" id="MobiDB-lite"/>
    </source>
</evidence>
<name>A0A0U1HQQ8_YERRO</name>
<evidence type="ECO:0000256" key="1">
    <source>
        <dbReference type="ARBA" id="ARBA00007734"/>
    </source>
</evidence>
<reference evidence="4 5" key="1">
    <citation type="submission" date="2015-03" db="EMBL/GenBank/DDBJ databases">
        <authorList>
            <person name="Murphy D."/>
        </authorList>
    </citation>
    <scope>NUCLEOTIDE SEQUENCE [LARGE SCALE GENOMIC DNA]</scope>
    <source>
        <strain evidence="4 5">68/02</strain>
    </source>
</reference>
<dbReference type="OrthoDB" id="8019720at2"/>
<dbReference type="InterPro" id="IPR023346">
    <property type="entry name" value="Lysozyme-like_dom_sf"/>
</dbReference>
<comment type="similarity">
    <text evidence="1">Belongs to the transglycosylase Slt family.</text>
</comment>
<dbReference type="CDD" id="cd00254">
    <property type="entry name" value="LT-like"/>
    <property type="match status" value="1"/>
</dbReference>
<organism evidence="4 5">
    <name type="scientific">Yersinia rohdei</name>
    <dbReference type="NCBI Taxonomy" id="29485"/>
    <lineage>
        <taxon>Bacteria</taxon>
        <taxon>Pseudomonadati</taxon>
        <taxon>Pseudomonadota</taxon>
        <taxon>Gammaproteobacteria</taxon>
        <taxon>Enterobacterales</taxon>
        <taxon>Yersiniaceae</taxon>
        <taxon>Yersinia</taxon>
    </lineage>
</organism>
<accession>A0A0U1HQQ8</accession>
<evidence type="ECO:0000313" key="5">
    <source>
        <dbReference type="Proteomes" id="UP000042054"/>
    </source>
</evidence>
<dbReference type="PANTHER" id="PTHR37423:SF2">
    <property type="entry name" value="MEMBRANE-BOUND LYTIC MUREIN TRANSGLYCOSYLASE C"/>
    <property type="match status" value="1"/>
</dbReference>
<dbReference type="Proteomes" id="UP000042054">
    <property type="component" value="Unassembled WGS sequence"/>
</dbReference>
<dbReference type="AlphaFoldDB" id="A0A0U1HQQ8"/>
<feature type="region of interest" description="Disordered" evidence="2">
    <location>
        <begin position="525"/>
        <end position="556"/>
    </location>
</feature>
<gene>
    <name evidence="4" type="ORF">ERS008555_01251</name>
</gene>
<dbReference type="PANTHER" id="PTHR37423">
    <property type="entry name" value="SOLUBLE LYTIC MUREIN TRANSGLYCOSYLASE-RELATED"/>
    <property type="match status" value="1"/>
</dbReference>
<sequence length="582" mass="63024">MIIEELAYKVTVRTEEFLSGKKKVEEGAKDLGKNVSDALDEAETSTKGIGTEVKKVGDQVRRTADDTKRPFGFISGGFFGAAKGAKEFGKEGKEALGSVVTGTAKFLGLALSIEGTRRLFTSATNSLVDLGNASKFLDLDPKEVDGWKKGAESVGSSAEAITSALVKLKNTKNWSVSGMGAPDDSTQAILQLGSQVGVDIIGAKDPGEMFKKVEEALRKLPKEQAATYIQRLGYDTSLLPSILDGSLDQKQGKFQGTSNNTEQMIKQALEVKEVMVKLDQTTESLGNNLVKVFGPDAVALMETFNQWVTANGGNVIDFFKDADKWVRQFSAALAGNKNAIHQWAQVSDNFNLISGFDKPVVDLGGYLDKKLKGNAFWDWWKENKDKDLLSSSKGDGSYDEEKLLDALMMAESGGNSNAVSKAGAVGAYQLMEGTARDMGLRVDNEVDERKDPIKSREAARKYLNRQINKYGSIDLGLKAYNVGPGALDRWINSGSRTQDLNKETSAYVGRVSKYYGSDLANAASMSSIPQNSQSSDNSQTSTTHIGTVQVNSNPQSVDEIQKSIEEQLRRSGMTGSFISGNY</sequence>
<evidence type="ECO:0000259" key="3">
    <source>
        <dbReference type="Pfam" id="PF01464"/>
    </source>
</evidence>